<dbReference type="InterPro" id="IPR008258">
    <property type="entry name" value="Transglycosylase_SLT_dom_1"/>
</dbReference>
<dbReference type="SUPFAM" id="SSF53955">
    <property type="entry name" value="Lysozyme-like"/>
    <property type="match status" value="1"/>
</dbReference>
<dbReference type="EC" id="3.2.1.-" evidence="4"/>
<dbReference type="AlphaFoldDB" id="A0A160TEJ4"/>
<feature type="domain" description="Transglycosylase SLT" evidence="2">
    <location>
        <begin position="472"/>
        <end position="582"/>
    </location>
</feature>
<dbReference type="Pfam" id="PF01464">
    <property type="entry name" value="SLT"/>
    <property type="match status" value="1"/>
</dbReference>
<protein>
    <submittedName>
        <fullName evidence="4">Soluble lytic murein transglycosylase</fullName>
        <ecNumber evidence="4">3.2.1.-</ecNumber>
    </submittedName>
</protein>
<dbReference type="InterPro" id="IPR008939">
    <property type="entry name" value="Lytic_TGlycosylase_superhlx_U"/>
</dbReference>
<dbReference type="PANTHER" id="PTHR37423:SF5">
    <property type="entry name" value="SOLUBLE LYTIC MUREIN TRANSGLYCOSYLASE"/>
    <property type="match status" value="1"/>
</dbReference>
<dbReference type="Gene3D" id="1.25.20.10">
    <property type="entry name" value="Bacterial muramidases"/>
    <property type="match status" value="1"/>
</dbReference>
<gene>
    <name evidence="4" type="ORF">MGWOODY_Tha1616</name>
</gene>
<dbReference type="Pfam" id="PF14718">
    <property type="entry name" value="SLT_L"/>
    <property type="match status" value="1"/>
</dbReference>
<reference evidence="4" key="1">
    <citation type="submission" date="2015-10" db="EMBL/GenBank/DDBJ databases">
        <authorList>
            <person name="Gilbert D.G."/>
        </authorList>
    </citation>
    <scope>NUCLEOTIDE SEQUENCE</scope>
</reference>
<dbReference type="SUPFAM" id="SSF48435">
    <property type="entry name" value="Bacterial muramidases"/>
    <property type="match status" value="1"/>
</dbReference>
<dbReference type="GO" id="GO:0042597">
    <property type="term" value="C:periplasmic space"/>
    <property type="evidence" value="ECO:0007669"/>
    <property type="project" value="InterPro"/>
</dbReference>
<dbReference type="GO" id="GO:0004553">
    <property type="term" value="F:hydrolase activity, hydrolyzing O-glycosyl compounds"/>
    <property type="evidence" value="ECO:0007669"/>
    <property type="project" value="InterPro"/>
</dbReference>
<sequence>MGIRFIRVLISIWAITSCGLSWGLSNEEFKQSFESARKGKWSHVDAEVQQHVLAPYIEFHRLKSQLPKLSPEAIQQFAETYPDTPLYGWLKKHATSAYGKARKWDAVVALNSKAPADVAGRCIYYRAQLISDQALAFEGGRSLWLHGKPLPDECDDLFKAMISRGEIDNHMIWQRALLSLENGNTRLAKYVARKLTDDSWTPTRSYLKTIIQNPNALLDLPQKVSNRIEVSPLVTAVMVNLANKKIHEAQVLWPKVKSKYAMNENDIAVVNKALARNSYKLPADQRDENTYLRLIEAGNADWIEPVLREAIVASKWHTVLYWTESVRGMATDNSYYQYWRARAFEQLGDQVKADAAYKIAATQRDFYGFLAAEKSSLPYALNSAAPQVNDKDLLAIDSLPAIQRISALWAINEHGLAMDEWSYLINSSPAKSGLFAEYALKNEWYGLSVQATILGRHWDYVAHRFPPAYKELFTQWADERGVDPILLMAIARRESAFNKDAVSPVGARGLMQMMPSTAKQVGRQQDVPYRHGDQLFDQEMNVQLASSYVQTLLEKYDGNVIATLAGYNAGPNRTDRWLAASNGSFDQFIESISYRETRDYVKAVLTYRVIFESLDGDEVISVLEPSERGITQYLSKNDTGPSKTAAIP</sequence>
<dbReference type="InterPro" id="IPR037061">
    <property type="entry name" value="Lytic_TGlycoase_superhlx_L_sf"/>
</dbReference>
<organism evidence="4">
    <name type="scientific">hydrothermal vent metagenome</name>
    <dbReference type="NCBI Taxonomy" id="652676"/>
    <lineage>
        <taxon>unclassified sequences</taxon>
        <taxon>metagenomes</taxon>
        <taxon>ecological metagenomes</taxon>
    </lineage>
</organism>
<dbReference type="PROSITE" id="PS51257">
    <property type="entry name" value="PROKAR_LIPOPROTEIN"/>
    <property type="match status" value="1"/>
</dbReference>
<evidence type="ECO:0000313" key="4">
    <source>
        <dbReference type="EMBL" id="CUS42198.1"/>
    </source>
</evidence>
<evidence type="ECO:0000256" key="1">
    <source>
        <dbReference type="ARBA" id="ARBA00022729"/>
    </source>
</evidence>
<feature type="domain" description="Lytic transglycosylase superhelical linker" evidence="3">
    <location>
        <begin position="397"/>
        <end position="461"/>
    </location>
</feature>
<dbReference type="InterPro" id="IPR023346">
    <property type="entry name" value="Lysozyme-like_dom_sf"/>
</dbReference>
<dbReference type="InterPro" id="IPR012289">
    <property type="entry name" value="Lytic_TGlycosylase_superhlx_L"/>
</dbReference>
<dbReference type="Gene3D" id="1.10.1240.20">
    <property type="entry name" value="Lytic transglycosylase, superhelical linker domain"/>
    <property type="match status" value="1"/>
</dbReference>
<dbReference type="CDD" id="cd13401">
    <property type="entry name" value="Slt70-like"/>
    <property type="match status" value="1"/>
</dbReference>
<dbReference type="EMBL" id="CZQC01000063">
    <property type="protein sequence ID" value="CUS42198.1"/>
    <property type="molecule type" value="Genomic_DNA"/>
</dbReference>
<keyword evidence="4" id="KW-0326">Glycosidase</keyword>
<dbReference type="PANTHER" id="PTHR37423">
    <property type="entry name" value="SOLUBLE LYTIC MUREIN TRANSGLYCOSYLASE-RELATED"/>
    <property type="match status" value="1"/>
</dbReference>
<keyword evidence="1" id="KW-0732">Signal</keyword>
<evidence type="ECO:0000259" key="3">
    <source>
        <dbReference type="Pfam" id="PF14718"/>
    </source>
</evidence>
<name>A0A160TEJ4_9ZZZZ</name>
<evidence type="ECO:0000259" key="2">
    <source>
        <dbReference type="Pfam" id="PF01464"/>
    </source>
</evidence>
<proteinExistence type="predicted"/>
<keyword evidence="4" id="KW-0378">Hydrolase</keyword>
<dbReference type="Gene3D" id="1.10.530.10">
    <property type="match status" value="1"/>
</dbReference>
<accession>A0A160TEJ4</accession>